<dbReference type="GO" id="GO:0005634">
    <property type="term" value="C:nucleus"/>
    <property type="evidence" value="ECO:0007669"/>
    <property type="project" value="TreeGrafter"/>
</dbReference>
<dbReference type="InterPro" id="IPR018200">
    <property type="entry name" value="USP_CS"/>
</dbReference>
<dbReference type="InterPro" id="IPR001394">
    <property type="entry name" value="Peptidase_C19_UCH"/>
</dbReference>
<accession>A0A9Q0RAR7</accession>
<dbReference type="InterPro" id="IPR028889">
    <property type="entry name" value="USP"/>
</dbReference>
<dbReference type="SUPFAM" id="SSF54001">
    <property type="entry name" value="Cysteine proteinases"/>
    <property type="match status" value="1"/>
</dbReference>
<dbReference type="PANTHER" id="PTHR24006:SF905">
    <property type="entry name" value="UBIQUITIN CARBOXYL-TERMINAL HYDROLASE 1"/>
    <property type="match status" value="1"/>
</dbReference>
<dbReference type="GO" id="GO:0004843">
    <property type="term" value="F:cysteine-type deubiquitinase activity"/>
    <property type="evidence" value="ECO:0007669"/>
    <property type="project" value="InterPro"/>
</dbReference>
<dbReference type="SUPFAM" id="SSF143791">
    <property type="entry name" value="DUSP-like"/>
    <property type="match status" value="1"/>
</dbReference>
<dbReference type="EMBL" id="JAPDFW010000080">
    <property type="protein sequence ID" value="KAJ5072748.1"/>
    <property type="molecule type" value="Genomic_DNA"/>
</dbReference>
<name>A0A9Q0RAR7_ANAIG</name>
<dbReference type="Gene3D" id="3.90.70.10">
    <property type="entry name" value="Cysteine proteinases"/>
    <property type="match status" value="1"/>
</dbReference>
<dbReference type="InterPro" id="IPR038765">
    <property type="entry name" value="Papain-like_cys_pep_sf"/>
</dbReference>
<dbReference type="PANTHER" id="PTHR24006">
    <property type="entry name" value="UBIQUITIN CARBOXYL-TERMINAL HYDROLASE"/>
    <property type="match status" value="1"/>
</dbReference>
<dbReference type="InterPro" id="IPR035927">
    <property type="entry name" value="DUSP-like_sf"/>
</dbReference>
<comment type="caution">
    <text evidence="2">The sequence shown here is derived from an EMBL/GenBank/DDBJ whole genome shotgun (WGS) entry which is preliminary data.</text>
</comment>
<reference evidence="2" key="1">
    <citation type="submission" date="2022-10" db="EMBL/GenBank/DDBJ databases">
        <title>Novel sulphate-reducing endosymbionts in the free-living metamonad Anaeramoeba.</title>
        <authorList>
            <person name="Jerlstrom-Hultqvist J."/>
            <person name="Cepicka I."/>
            <person name="Gallot-Lavallee L."/>
            <person name="Salas-Leiva D."/>
            <person name="Curtis B.A."/>
            <person name="Zahonova K."/>
            <person name="Pipaliya S."/>
            <person name="Dacks J."/>
            <person name="Roger A.J."/>
        </authorList>
    </citation>
    <scope>NUCLEOTIDE SEQUENCE</scope>
    <source>
        <strain evidence="2">BMAN</strain>
    </source>
</reference>
<dbReference type="OrthoDB" id="21192at2759"/>
<gene>
    <name evidence="2" type="ORF">M0811_09445</name>
</gene>
<dbReference type="PROSITE" id="PS00973">
    <property type="entry name" value="USP_2"/>
    <property type="match status" value="1"/>
</dbReference>
<keyword evidence="3" id="KW-1185">Reference proteome</keyword>
<protein>
    <submittedName>
        <fullName evidence="2">Ubiquitinyl hydrolase 1</fullName>
    </submittedName>
</protein>
<dbReference type="AlphaFoldDB" id="A0A9Q0RAR7"/>
<evidence type="ECO:0000313" key="3">
    <source>
        <dbReference type="Proteomes" id="UP001149090"/>
    </source>
</evidence>
<proteinExistence type="predicted"/>
<evidence type="ECO:0000259" key="1">
    <source>
        <dbReference type="PROSITE" id="PS50235"/>
    </source>
</evidence>
<keyword evidence="2" id="KW-0378">Hydrolase</keyword>
<organism evidence="2 3">
    <name type="scientific">Anaeramoeba ignava</name>
    <name type="common">Anaerobic marine amoeba</name>
    <dbReference type="NCBI Taxonomy" id="1746090"/>
    <lineage>
        <taxon>Eukaryota</taxon>
        <taxon>Metamonada</taxon>
        <taxon>Anaeramoebidae</taxon>
        <taxon>Anaeramoeba</taxon>
    </lineage>
</organism>
<dbReference type="Pfam" id="PF00443">
    <property type="entry name" value="UCH"/>
    <property type="match status" value="1"/>
</dbReference>
<evidence type="ECO:0000313" key="2">
    <source>
        <dbReference type="EMBL" id="KAJ5072748.1"/>
    </source>
</evidence>
<feature type="domain" description="USP" evidence="1">
    <location>
        <begin position="1"/>
        <end position="229"/>
    </location>
</feature>
<dbReference type="Proteomes" id="UP001149090">
    <property type="component" value="Unassembled WGS sequence"/>
</dbReference>
<dbReference type="PROSITE" id="PS50235">
    <property type="entry name" value="USP_3"/>
    <property type="match status" value="1"/>
</dbReference>
<dbReference type="GO" id="GO:0005829">
    <property type="term" value="C:cytosol"/>
    <property type="evidence" value="ECO:0007669"/>
    <property type="project" value="TreeGrafter"/>
</dbReference>
<dbReference type="InterPro" id="IPR050164">
    <property type="entry name" value="Peptidase_C19"/>
</dbReference>
<sequence length="355" mass="42270">MKKKLKEVSFRIHLVELLLTKFNVINAKKFHQLLKTFLYYQNNNFVPKIEIFFKKLLYKFYHHIKLIHFKIREIFGAPDSYTLTQCFSTLFEIEKLKGSNKYFCSFCKRKNDALKMISIKKFPEFLIIHLKRFAFSGNPTEKINNRVIFPLKNLDLSQFAFEKTNVENSYQYNLYSVIVHLGQDRKSGHFITYSKRGEVWFELNDSNVSHVSQETVSESQAYILFYQKIPSEIEERKKYYVFDLIQKNLLIPPLVSISGVWMLKLSDFSNPGRIHNSDLLCKHGNFKYISTQHFPFETEKRITSINENVFEQITSIYGKTFKIESSQDSSQECLECFKEELHKQKNKFKKYFLNN</sequence>
<dbReference type="GO" id="GO:0016579">
    <property type="term" value="P:protein deubiquitination"/>
    <property type="evidence" value="ECO:0007669"/>
    <property type="project" value="InterPro"/>
</dbReference>